<protein>
    <submittedName>
        <fullName evidence="1">Uncharacterized protein</fullName>
    </submittedName>
</protein>
<evidence type="ECO:0000313" key="1">
    <source>
        <dbReference type="EMBL" id="CAD0195854.1"/>
    </source>
</evidence>
<sequence>MVTTRYSHDTGCYKKDFVILKHGMKIAGPERALFICEVFVSFVIPSTLKAAISGFVRNNSKHSSLGQLKGVKEKPIFSVYTFAVLTSPGQRLCMCACARTRPALQACACREQGCHWPTLGAASGKWDVCEDP</sequence>
<dbReference type="Proteomes" id="UP001154114">
    <property type="component" value="Chromosome 4"/>
</dbReference>
<dbReference type="AlphaFoldDB" id="A0A9N8KSD1"/>
<accession>A0A9N8KSD1</accession>
<keyword evidence="2" id="KW-1185">Reference proteome</keyword>
<gene>
    <name evidence="1" type="ORF">CINC_LOCUS10151</name>
</gene>
<organism evidence="1 2">
    <name type="scientific">Chrysodeixis includens</name>
    <name type="common">Soybean looper</name>
    <name type="synonym">Pseudoplusia includens</name>
    <dbReference type="NCBI Taxonomy" id="689277"/>
    <lineage>
        <taxon>Eukaryota</taxon>
        <taxon>Metazoa</taxon>
        <taxon>Ecdysozoa</taxon>
        <taxon>Arthropoda</taxon>
        <taxon>Hexapoda</taxon>
        <taxon>Insecta</taxon>
        <taxon>Pterygota</taxon>
        <taxon>Neoptera</taxon>
        <taxon>Endopterygota</taxon>
        <taxon>Lepidoptera</taxon>
        <taxon>Glossata</taxon>
        <taxon>Ditrysia</taxon>
        <taxon>Noctuoidea</taxon>
        <taxon>Noctuidae</taxon>
        <taxon>Plusiinae</taxon>
        <taxon>Chrysodeixis</taxon>
    </lineage>
</organism>
<proteinExistence type="predicted"/>
<dbReference type="OrthoDB" id="10366998at2759"/>
<reference evidence="1" key="1">
    <citation type="submission" date="2021-12" db="EMBL/GenBank/DDBJ databases">
        <authorList>
            <person name="King R."/>
        </authorList>
    </citation>
    <scope>NUCLEOTIDE SEQUENCE</scope>
</reference>
<dbReference type="EMBL" id="LR824007">
    <property type="protein sequence ID" value="CAD0195854.1"/>
    <property type="molecule type" value="Genomic_DNA"/>
</dbReference>
<name>A0A9N8KSD1_CHRIL</name>
<evidence type="ECO:0000313" key="2">
    <source>
        <dbReference type="Proteomes" id="UP001154114"/>
    </source>
</evidence>